<sequence>MSGQHVLALAYLEEHLRRQVAYLRRSAAAYDEGATDEAFRLATTVRVLCHQTANSRSLLHQLGLLPERLRFVNTALQLPDLPPGAFAINMGLCTIRLNFDAVTADPTPVLDDLGPDRTNPLQAFDEWWRTPFLTNESPLRGRRGAFTYSRRNVVLQMANKDGGAHVDPQMPDHYRAVVDHDGVIGLVVNGQQVSIPRRAFVTAWMRQIAHEVQRTLEHDFCTRAILEGRPSGLAPEWSLDD</sequence>
<dbReference type="AlphaFoldDB" id="A0A1C4V0K2"/>
<gene>
    <name evidence="1" type="ORF">GA0074695_1010</name>
</gene>
<keyword evidence="2" id="KW-1185">Reference proteome</keyword>
<dbReference type="EMBL" id="LT607411">
    <property type="protein sequence ID" value="SCE77502.1"/>
    <property type="molecule type" value="Genomic_DNA"/>
</dbReference>
<protein>
    <submittedName>
        <fullName evidence="1">Uncharacterized protein</fullName>
    </submittedName>
</protein>
<organism evidence="1 2">
    <name type="scientific">Micromonospora viridifaciens</name>
    <dbReference type="NCBI Taxonomy" id="1881"/>
    <lineage>
        <taxon>Bacteria</taxon>
        <taxon>Bacillati</taxon>
        <taxon>Actinomycetota</taxon>
        <taxon>Actinomycetes</taxon>
        <taxon>Micromonosporales</taxon>
        <taxon>Micromonosporaceae</taxon>
        <taxon>Micromonospora</taxon>
    </lineage>
</organism>
<evidence type="ECO:0000313" key="2">
    <source>
        <dbReference type="Proteomes" id="UP000198242"/>
    </source>
</evidence>
<name>A0A1C4V0K2_MICVI</name>
<accession>A0A1C4V0K2</accession>
<dbReference type="OrthoDB" id="1551235at2"/>
<evidence type="ECO:0000313" key="1">
    <source>
        <dbReference type="EMBL" id="SCE77502.1"/>
    </source>
</evidence>
<reference evidence="2" key="1">
    <citation type="submission" date="2016-06" db="EMBL/GenBank/DDBJ databases">
        <authorList>
            <person name="Varghese N."/>
            <person name="Submissions Spin"/>
        </authorList>
    </citation>
    <scope>NUCLEOTIDE SEQUENCE [LARGE SCALE GENOMIC DNA]</scope>
    <source>
        <strain evidence="2">DSM 43909</strain>
    </source>
</reference>
<proteinExistence type="predicted"/>
<dbReference type="RefSeq" id="WP_089005193.1">
    <property type="nucleotide sequence ID" value="NZ_LT607411.1"/>
</dbReference>
<dbReference type="Proteomes" id="UP000198242">
    <property type="component" value="Chromosome I"/>
</dbReference>